<dbReference type="Pfam" id="PF00528">
    <property type="entry name" value="BPD_transp_1"/>
    <property type="match status" value="1"/>
</dbReference>
<evidence type="ECO:0000313" key="10">
    <source>
        <dbReference type="Proteomes" id="UP001519287"/>
    </source>
</evidence>
<dbReference type="Proteomes" id="UP001519287">
    <property type="component" value="Unassembled WGS sequence"/>
</dbReference>
<dbReference type="PROSITE" id="PS50928">
    <property type="entry name" value="ABC_TM1"/>
    <property type="match status" value="1"/>
</dbReference>
<feature type="transmembrane region" description="Helical" evidence="7">
    <location>
        <begin position="7"/>
        <end position="31"/>
    </location>
</feature>
<dbReference type="SUPFAM" id="SSF161098">
    <property type="entry name" value="MetI-like"/>
    <property type="match status" value="1"/>
</dbReference>
<keyword evidence="4 7" id="KW-0812">Transmembrane</keyword>
<reference evidence="9 10" key="1">
    <citation type="submission" date="2021-03" db="EMBL/GenBank/DDBJ databases">
        <title>Genomic Encyclopedia of Type Strains, Phase IV (KMG-IV): sequencing the most valuable type-strain genomes for metagenomic binning, comparative biology and taxonomic classification.</title>
        <authorList>
            <person name="Goeker M."/>
        </authorList>
    </citation>
    <scope>NUCLEOTIDE SEQUENCE [LARGE SCALE GENOMIC DNA]</scope>
    <source>
        <strain evidence="9 10">DSM 26048</strain>
    </source>
</reference>
<evidence type="ECO:0000256" key="1">
    <source>
        <dbReference type="ARBA" id="ARBA00004651"/>
    </source>
</evidence>
<keyword evidence="6 7" id="KW-0472">Membrane</keyword>
<evidence type="ECO:0000256" key="5">
    <source>
        <dbReference type="ARBA" id="ARBA00022989"/>
    </source>
</evidence>
<evidence type="ECO:0000256" key="3">
    <source>
        <dbReference type="ARBA" id="ARBA00022475"/>
    </source>
</evidence>
<feature type="transmembrane region" description="Helical" evidence="7">
    <location>
        <begin position="139"/>
        <end position="159"/>
    </location>
</feature>
<evidence type="ECO:0000256" key="6">
    <source>
        <dbReference type="ARBA" id="ARBA00023136"/>
    </source>
</evidence>
<proteinExistence type="inferred from homology"/>
<keyword evidence="2 7" id="KW-0813">Transport</keyword>
<gene>
    <name evidence="9" type="ORF">J2Z66_008683</name>
</gene>
<keyword evidence="10" id="KW-1185">Reference proteome</keyword>
<keyword evidence="3" id="KW-1003">Cell membrane</keyword>
<organism evidence="9 10">
    <name type="scientific">Paenibacillus eucommiae</name>
    <dbReference type="NCBI Taxonomy" id="1355755"/>
    <lineage>
        <taxon>Bacteria</taxon>
        <taxon>Bacillati</taxon>
        <taxon>Bacillota</taxon>
        <taxon>Bacilli</taxon>
        <taxon>Bacillales</taxon>
        <taxon>Paenibacillaceae</taxon>
        <taxon>Paenibacillus</taxon>
    </lineage>
</organism>
<dbReference type="CDD" id="cd06261">
    <property type="entry name" value="TM_PBP2"/>
    <property type="match status" value="1"/>
</dbReference>
<evidence type="ECO:0000256" key="7">
    <source>
        <dbReference type="RuleBase" id="RU363032"/>
    </source>
</evidence>
<evidence type="ECO:0000259" key="8">
    <source>
        <dbReference type="PROSITE" id="PS50928"/>
    </source>
</evidence>
<dbReference type="InterPro" id="IPR000515">
    <property type="entry name" value="MetI-like"/>
</dbReference>
<feature type="transmembrane region" description="Helical" evidence="7">
    <location>
        <begin position="180"/>
        <end position="201"/>
    </location>
</feature>
<feature type="transmembrane region" description="Helical" evidence="7">
    <location>
        <begin position="260"/>
        <end position="277"/>
    </location>
</feature>
<feature type="domain" description="ABC transmembrane type-1" evidence="8">
    <location>
        <begin position="72"/>
        <end position="277"/>
    </location>
</feature>
<dbReference type="EMBL" id="JAGGLB010000064">
    <property type="protein sequence ID" value="MBP1997005.1"/>
    <property type="molecule type" value="Genomic_DNA"/>
</dbReference>
<feature type="transmembrane region" description="Helical" evidence="7">
    <location>
        <begin position="107"/>
        <end position="127"/>
    </location>
</feature>
<accession>A0ABS4JB17</accession>
<evidence type="ECO:0000256" key="4">
    <source>
        <dbReference type="ARBA" id="ARBA00022692"/>
    </source>
</evidence>
<dbReference type="InterPro" id="IPR035906">
    <property type="entry name" value="MetI-like_sf"/>
</dbReference>
<evidence type="ECO:0000313" key="9">
    <source>
        <dbReference type="EMBL" id="MBP1997005.1"/>
    </source>
</evidence>
<evidence type="ECO:0000256" key="2">
    <source>
        <dbReference type="ARBA" id="ARBA00022448"/>
    </source>
</evidence>
<comment type="caution">
    <text evidence="9">The sequence shown here is derived from an EMBL/GenBank/DDBJ whole genome shotgun (WGS) entry which is preliminary data.</text>
</comment>
<dbReference type="PANTHER" id="PTHR43744:SF9">
    <property type="entry name" value="POLYGALACTURONAN_RHAMNOGALACTURONAN TRANSPORT SYSTEM PERMEASE PROTEIN YTCP"/>
    <property type="match status" value="1"/>
</dbReference>
<feature type="transmembrane region" description="Helical" evidence="7">
    <location>
        <begin position="67"/>
        <end position="95"/>
    </location>
</feature>
<comment type="subcellular location">
    <subcellularLocation>
        <location evidence="1 7">Cell membrane</location>
        <topology evidence="1 7">Multi-pass membrane protein</topology>
    </subcellularLocation>
</comment>
<name>A0ABS4JB17_9BACL</name>
<comment type="similarity">
    <text evidence="7">Belongs to the binding-protein-dependent transport system permease family.</text>
</comment>
<dbReference type="RefSeq" id="WP_209979929.1">
    <property type="nucleotide sequence ID" value="NZ_JAGGLB010000064.1"/>
</dbReference>
<keyword evidence="5 7" id="KW-1133">Transmembrane helix</keyword>
<dbReference type="PANTHER" id="PTHR43744">
    <property type="entry name" value="ABC TRANSPORTER PERMEASE PROTEIN MG189-RELATED-RELATED"/>
    <property type="match status" value="1"/>
</dbReference>
<protein>
    <submittedName>
        <fullName evidence="9">Aldouronate transport system permease protein</fullName>
    </submittedName>
</protein>
<sequence>MKRRINGFNLINGTLLSLMSLLFIIPFIFLINQSFMSNEAILKYGYTLFPREIALYSYKYLLVENVFIYKGLAISVLVTLVGTFFCLLFTCTMAYGLSKKYLPYRSVLTMAVLITMFFSGGLIPSYLLVTNIGLRDSLWALILPALISPWYMFLMRNFFMDIPQEVEESAQMDGANEIGILIKIIVPMSLPSMATIGLFYAVGHWNSWFSAAIYLSTQDKWPLQLILRGMLANLDLAALGKNPAMAFEWMKNMPKEGVKAAATLLTALPIVCVYPFIQKYFVKGMLVGSVKG</sequence>
<dbReference type="Gene3D" id="1.10.3720.10">
    <property type="entry name" value="MetI-like"/>
    <property type="match status" value="1"/>
</dbReference>